<sequence length="492" mass="53477">MPLSPSAKADLVARFTPLLYLSPQEPDYPVSPSDYVERAALWNSYPPHHDKATWGRLSGGERRPLIERGGISLDPAEDVHGASDPDGDGVAESYLGQRNDLGYPFLSPPEGETWLDFAAWQDSVRVGPDTGNRRTHDRPRPTLRQPWFTADVWEVDDYLAGLGSNGTARFGLRPREVPKLLGGIVVVAFHFLFPWHRQPRRRTALGPQDDPYTGDYEGDWTTFAVIARRTDEGPELPADKVAPLHGAFGQRWRGTTPDFEDHATARMQLVPWSELLTVNDHPVVVAASGTHNLYPHNPPLTAAGDVDPQGMDFGASVAEPVHKLAKDLADDPWSRVFMTKVVAGASVGGGLGGLVGAAVGAVVGVLASALEAAEAEKQGWMEQPKLTPDPPPDQDNPLVDDWEELEQRNVVAPAGINAPPLIDTARSELRHWTSAPKESLVDGSILFTADGERPTFAGRWGVRCVDDPFLLRSGIAYPDQRAAVVDALLVLG</sequence>
<dbReference type="OrthoDB" id="144586at2"/>
<dbReference type="RefSeq" id="WP_093171440.1">
    <property type="nucleotide sequence ID" value="NZ_FNCN01000014.1"/>
</dbReference>
<organism evidence="2 3">
    <name type="scientific">Sinosporangium album</name>
    <dbReference type="NCBI Taxonomy" id="504805"/>
    <lineage>
        <taxon>Bacteria</taxon>
        <taxon>Bacillati</taxon>
        <taxon>Actinomycetota</taxon>
        <taxon>Actinomycetes</taxon>
        <taxon>Streptosporangiales</taxon>
        <taxon>Streptosporangiaceae</taxon>
        <taxon>Sinosporangium</taxon>
    </lineage>
</organism>
<reference evidence="2 3" key="1">
    <citation type="submission" date="2016-10" db="EMBL/GenBank/DDBJ databases">
        <authorList>
            <person name="de Groot N.N."/>
        </authorList>
    </citation>
    <scope>NUCLEOTIDE SEQUENCE [LARGE SCALE GENOMIC DNA]</scope>
    <source>
        <strain evidence="2 3">CPCC 201354</strain>
    </source>
</reference>
<proteinExistence type="predicted"/>
<evidence type="ECO:0000313" key="2">
    <source>
        <dbReference type="EMBL" id="SDH35942.1"/>
    </source>
</evidence>
<evidence type="ECO:0000313" key="3">
    <source>
        <dbReference type="Proteomes" id="UP000198923"/>
    </source>
</evidence>
<feature type="region of interest" description="Disordered" evidence="1">
    <location>
        <begin position="70"/>
        <end position="93"/>
    </location>
</feature>
<dbReference type="EMBL" id="FNCN01000014">
    <property type="protein sequence ID" value="SDH35942.1"/>
    <property type="molecule type" value="Genomic_DNA"/>
</dbReference>
<accession>A0A1G8BRZ3</accession>
<keyword evidence="3" id="KW-1185">Reference proteome</keyword>
<gene>
    <name evidence="2" type="ORF">SAMN05421505_114137</name>
</gene>
<dbReference type="Proteomes" id="UP000198923">
    <property type="component" value="Unassembled WGS sequence"/>
</dbReference>
<dbReference type="AlphaFoldDB" id="A0A1G8BRZ3"/>
<name>A0A1G8BRZ3_9ACTN</name>
<evidence type="ECO:0000256" key="1">
    <source>
        <dbReference type="SAM" id="MobiDB-lite"/>
    </source>
</evidence>
<dbReference type="STRING" id="504805.SAMN05421505_114137"/>
<protein>
    <submittedName>
        <fullName evidence="2">Uncharacterized protein</fullName>
    </submittedName>
</protein>